<sequence length="254" mass="29340">MPSEIRLGQSHSSAGRGLGVKLVLFTISAKSGGNTCQSRIFPLKEDFAANMCCVPPGHFGFASKQQNKQKQPQKQTKMQQLSCVSLWHRHLSDRAQALVFFADVAVAVLHFLVLCFRLGQKTAHTQPYTVMFFHLNAVPALTDEWLYFRKAIIQWLRNKLKFVLIFIVGSFIQECIRQKVNNIYRTYQKCISFVQRNFNAKLEHPKVASVFYFTMWQPQKPVVTQNTFVTIYFPDHLAYYTCFQGNTIIQQQFI</sequence>
<reference evidence="2 3" key="2">
    <citation type="submission" date="2024-07" db="EMBL/GenBank/DDBJ databases">
        <authorList>
            <person name="Akdeniz Z."/>
        </authorList>
    </citation>
    <scope>NUCLEOTIDE SEQUENCE [LARGE SCALE GENOMIC DNA]</scope>
</reference>
<evidence type="ECO:0000313" key="2">
    <source>
        <dbReference type="EMBL" id="CAL6099910.1"/>
    </source>
</evidence>
<reference evidence="1" key="1">
    <citation type="submission" date="2023-06" db="EMBL/GenBank/DDBJ databases">
        <authorList>
            <person name="Kurt Z."/>
        </authorList>
    </citation>
    <scope>NUCLEOTIDE SEQUENCE</scope>
</reference>
<organism evidence="1">
    <name type="scientific">Hexamita inflata</name>
    <dbReference type="NCBI Taxonomy" id="28002"/>
    <lineage>
        <taxon>Eukaryota</taxon>
        <taxon>Metamonada</taxon>
        <taxon>Diplomonadida</taxon>
        <taxon>Hexamitidae</taxon>
        <taxon>Hexamitinae</taxon>
        <taxon>Hexamita</taxon>
    </lineage>
</organism>
<name>A0AA86PB99_9EUKA</name>
<accession>A0AA86PB99</accession>
<keyword evidence="3" id="KW-1185">Reference proteome</keyword>
<gene>
    <name evidence="1" type="ORF">HINF_LOCUS20362</name>
    <name evidence="2" type="ORF">HINF_LOCUS70305</name>
</gene>
<dbReference type="EMBL" id="CAXDID020000525">
    <property type="protein sequence ID" value="CAL6099910.1"/>
    <property type="molecule type" value="Genomic_DNA"/>
</dbReference>
<proteinExistence type="predicted"/>
<dbReference type="EMBL" id="CATOUU010000523">
    <property type="protein sequence ID" value="CAI9932717.1"/>
    <property type="molecule type" value="Genomic_DNA"/>
</dbReference>
<comment type="caution">
    <text evidence="1">The sequence shown here is derived from an EMBL/GenBank/DDBJ whole genome shotgun (WGS) entry which is preliminary data.</text>
</comment>
<evidence type="ECO:0000313" key="1">
    <source>
        <dbReference type="EMBL" id="CAI9932717.1"/>
    </source>
</evidence>
<evidence type="ECO:0000313" key="3">
    <source>
        <dbReference type="Proteomes" id="UP001642409"/>
    </source>
</evidence>
<dbReference type="AlphaFoldDB" id="A0AA86PB99"/>
<protein>
    <submittedName>
        <fullName evidence="2">Hypothetical_protein</fullName>
    </submittedName>
</protein>
<dbReference type="Proteomes" id="UP001642409">
    <property type="component" value="Unassembled WGS sequence"/>
</dbReference>